<dbReference type="SUPFAM" id="SSF103190">
    <property type="entry name" value="Sensory domain-like"/>
    <property type="match status" value="1"/>
</dbReference>
<dbReference type="InterPro" id="IPR029151">
    <property type="entry name" value="Sensor-like_sf"/>
</dbReference>
<evidence type="ECO:0000313" key="4">
    <source>
        <dbReference type="EMBL" id="CUO22910.1"/>
    </source>
</evidence>
<dbReference type="GO" id="GO:0005886">
    <property type="term" value="C:plasma membrane"/>
    <property type="evidence" value="ECO:0007669"/>
    <property type="project" value="TreeGrafter"/>
</dbReference>
<proteinExistence type="predicted"/>
<reference evidence="4 5" key="1">
    <citation type="submission" date="2015-09" db="EMBL/GenBank/DDBJ databases">
        <authorList>
            <consortium name="Pathogen Informatics"/>
        </authorList>
    </citation>
    <scope>NUCLEOTIDE SEQUENCE [LARGE SCALE GENOMIC DNA]</scope>
    <source>
        <strain evidence="4 5">2789STDY5608850</strain>
    </source>
</reference>
<keyword evidence="4" id="KW-0548">Nucleotidyltransferase</keyword>
<keyword evidence="2" id="KW-1133">Transmembrane helix</keyword>
<keyword evidence="4" id="KW-0808">Transferase</keyword>
<feature type="domain" description="GGDEF" evidence="3">
    <location>
        <begin position="430"/>
        <end position="561"/>
    </location>
</feature>
<accession>A0A174DFW9</accession>
<dbReference type="EMBL" id="CYZE01000004">
    <property type="protein sequence ID" value="CUO22910.1"/>
    <property type="molecule type" value="Genomic_DNA"/>
</dbReference>
<feature type="transmembrane region" description="Helical" evidence="2">
    <location>
        <begin position="12"/>
        <end position="32"/>
    </location>
</feature>
<dbReference type="GO" id="GO:0052621">
    <property type="term" value="F:diguanylate cyclase activity"/>
    <property type="evidence" value="ECO:0007669"/>
    <property type="project" value="UniProtKB-EC"/>
</dbReference>
<dbReference type="PANTHER" id="PTHR45138:SF24">
    <property type="entry name" value="DIGUANYLATE CYCLASE DGCC-RELATED"/>
    <property type="match status" value="1"/>
</dbReference>
<dbReference type="GO" id="GO:1902201">
    <property type="term" value="P:negative regulation of bacterial-type flagellum-dependent cell motility"/>
    <property type="evidence" value="ECO:0007669"/>
    <property type="project" value="TreeGrafter"/>
</dbReference>
<feature type="compositionally biased region" description="Basic and acidic residues" evidence="1">
    <location>
        <begin position="246"/>
        <end position="257"/>
    </location>
</feature>
<feature type="region of interest" description="Disordered" evidence="1">
    <location>
        <begin position="246"/>
        <end position="275"/>
    </location>
</feature>
<dbReference type="InterPro" id="IPR043128">
    <property type="entry name" value="Rev_trsase/Diguanyl_cyclase"/>
</dbReference>
<dbReference type="PANTHER" id="PTHR45138">
    <property type="entry name" value="REGULATORY COMPONENTS OF SENSORY TRANSDUCTION SYSTEM"/>
    <property type="match status" value="1"/>
</dbReference>
<dbReference type="EC" id="2.7.7.65" evidence="4"/>
<keyword evidence="2" id="KW-0472">Membrane</keyword>
<dbReference type="InterPro" id="IPR050469">
    <property type="entry name" value="Diguanylate_Cyclase"/>
</dbReference>
<dbReference type="SUPFAM" id="SSF55073">
    <property type="entry name" value="Nucleotide cyclase"/>
    <property type="match status" value="1"/>
</dbReference>
<dbReference type="CDD" id="cd01949">
    <property type="entry name" value="GGDEF"/>
    <property type="match status" value="1"/>
</dbReference>
<dbReference type="InterPro" id="IPR000160">
    <property type="entry name" value="GGDEF_dom"/>
</dbReference>
<gene>
    <name evidence="4" type="primary">ycdT_2</name>
    <name evidence="4" type="ORF">ERS852407_02220</name>
</gene>
<dbReference type="Gene3D" id="3.30.70.270">
    <property type="match status" value="1"/>
</dbReference>
<dbReference type="RefSeq" id="WP_055654984.1">
    <property type="nucleotide sequence ID" value="NZ_CABIXC010000004.1"/>
</dbReference>
<dbReference type="Pfam" id="PF00990">
    <property type="entry name" value="GGDEF"/>
    <property type="match status" value="1"/>
</dbReference>
<name>A0A174DFW9_9FIRM</name>
<evidence type="ECO:0000256" key="2">
    <source>
        <dbReference type="SAM" id="Phobius"/>
    </source>
</evidence>
<evidence type="ECO:0000313" key="5">
    <source>
        <dbReference type="Proteomes" id="UP000095651"/>
    </source>
</evidence>
<dbReference type="NCBIfam" id="TIGR00254">
    <property type="entry name" value="GGDEF"/>
    <property type="match status" value="1"/>
</dbReference>
<protein>
    <submittedName>
        <fullName evidence="4">GAF sensor-containing diguanylate cyclase</fullName>
        <ecNumber evidence="4">2.7.7.65</ecNumber>
    </submittedName>
</protein>
<dbReference type="PROSITE" id="PS50887">
    <property type="entry name" value="GGDEF"/>
    <property type="match status" value="1"/>
</dbReference>
<dbReference type="Gene3D" id="3.30.450.20">
    <property type="entry name" value="PAS domain"/>
    <property type="match status" value="2"/>
</dbReference>
<dbReference type="GO" id="GO:0043709">
    <property type="term" value="P:cell adhesion involved in single-species biofilm formation"/>
    <property type="evidence" value="ECO:0007669"/>
    <property type="project" value="TreeGrafter"/>
</dbReference>
<evidence type="ECO:0000256" key="1">
    <source>
        <dbReference type="SAM" id="MobiDB-lite"/>
    </source>
</evidence>
<evidence type="ECO:0000259" key="3">
    <source>
        <dbReference type="PROSITE" id="PS50887"/>
    </source>
</evidence>
<dbReference type="SMART" id="SM00267">
    <property type="entry name" value="GGDEF"/>
    <property type="match status" value="1"/>
</dbReference>
<dbReference type="InterPro" id="IPR029787">
    <property type="entry name" value="Nucleotide_cyclase"/>
</dbReference>
<organism evidence="4 5">
    <name type="scientific">Hungatella hathewayi</name>
    <dbReference type="NCBI Taxonomy" id="154046"/>
    <lineage>
        <taxon>Bacteria</taxon>
        <taxon>Bacillati</taxon>
        <taxon>Bacillota</taxon>
        <taxon>Clostridia</taxon>
        <taxon>Lachnospirales</taxon>
        <taxon>Lachnospiraceae</taxon>
        <taxon>Hungatella</taxon>
    </lineage>
</organism>
<dbReference type="Proteomes" id="UP000095651">
    <property type="component" value="Unassembled WGS sequence"/>
</dbReference>
<keyword evidence="2" id="KW-0812">Transmembrane</keyword>
<sequence>MQRGKQPLWRRKIVFVVVFLVVNLISIAFLAVREKAAVNQKLFDQAAETEVQFGGIMETYERSFQLFAHMMAREIEHEPDPDSVRAYLKGMDASLLNIVGETYDGLYMYYKGQYLYSWDTPYSVYEDSGYVVTERPWYQDAVAGKGEIVFTPPYMSYANHYILTTISQLQADGETVFAYDIKMEDIQNLVSSMEQFQQEQILIYDGAGTVVGSTVPGYLGGNLQISLEEAAQNLEDAQAELDALKKDSGAETARAEDTDSTEDAVGAEDTAKSEEIAKAEEKRESAAAFLEFRQRLSEWGKTSGDMSGSAKPVTMDGNRYYLYNHQTADCGMMVLVPEVTMLKATVGTWLVPFLVMELILIYVLGSVGRELRNQELRAAYVKMGQIQKRLELALSAAQKAAAVDDLTGLMNFKSFQTEVGEQLDTMDEKDSGILIMIDGDHFKRVNDNYGHSVGDEVIRLSAQMIIGRIRTVDLASRLHGDEFAIFVSNTDNYDVARTIMEDINASIAKEAGKRNMPAITLSAGAVTARRGGRYTELFKAADEALYQAKKTHNGGFASFEEL</sequence>
<feature type="transmembrane region" description="Helical" evidence="2">
    <location>
        <begin position="349"/>
        <end position="367"/>
    </location>
</feature>
<dbReference type="AlphaFoldDB" id="A0A174DFW9"/>